<feature type="region of interest" description="Disordered" evidence="2">
    <location>
        <begin position="1143"/>
        <end position="1165"/>
    </location>
</feature>
<comment type="caution">
    <text evidence="5">The sequence shown here is derived from an EMBL/GenBank/DDBJ whole genome shotgun (WGS) entry which is preliminary data.</text>
</comment>
<dbReference type="CDD" id="cd00139">
    <property type="entry name" value="PIPKc"/>
    <property type="match status" value="1"/>
</dbReference>
<dbReference type="OMA" id="HYTTFRD"/>
<accession>A0A6A5BYP9</accession>
<gene>
    <name evidence="5" type="ORF">FDP41_001329</name>
</gene>
<keyword evidence="1" id="KW-0547">Nucleotide-binding</keyword>
<dbReference type="Gene3D" id="1.20.1070.10">
    <property type="entry name" value="Rhodopsin 7-helix transmembrane proteins"/>
    <property type="match status" value="1"/>
</dbReference>
<evidence type="ECO:0000256" key="1">
    <source>
        <dbReference type="PROSITE-ProRule" id="PRU00781"/>
    </source>
</evidence>
<evidence type="ECO:0000256" key="3">
    <source>
        <dbReference type="SAM" id="Phobius"/>
    </source>
</evidence>
<dbReference type="Proteomes" id="UP000444721">
    <property type="component" value="Unassembled WGS sequence"/>
</dbReference>
<dbReference type="OrthoDB" id="2129491at2759"/>
<dbReference type="SUPFAM" id="SSF56104">
    <property type="entry name" value="SAICAR synthase-like"/>
    <property type="match status" value="1"/>
</dbReference>
<dbReference type="InterPro" id="IPR023610">
    <property type="entry name" value="PInositol-4/5-P-5/4-kinase"/>
</dbReference>
<feature type="domain" description="PIPK" evidence="4">
    <location>
        <begin position="662"/>
        <end position="1065"/>
    </location>
</feature>
<evidence type="ECO:0000313" key="6">
    <source>
        <dbReference type="Proteomes" id="UP000444721"/>
    </source>
</evidence>
<dbReference type="AlphaFoldDB" id="A0A6A5BYP9"/>
<reference evidence="5 6" key="1">
    <citation type="journal article" date="2019" name="Sci. Rep.">
        <title>Nanopore sequencing improves the draft genome of the human pathogenic amoeba Naegleria fowleri.</title>
        <authorList>
            <person name="Liechti N."/>
            <person name="Schurch N."/>
            <person name="Bruggmann R."/>
            <person name="Wittwer M."/>
        </authorList>
    </citation>
    <scope>NUCLEOTIDE SEQUENCE [LARGE SCALE GENOMIC DNA]</scope>
    <source>
        <strain evidence="5 6">ATCC 30894</strain>
    </source>
</reference>
<feature type="compositionally biased region" description="Basic and acidic residues" evidence="2">
    <location>
        <begin position="1149"/>
        <end position="1165"/>
    </location>
</feature>
<keyword evidence="1" id="KW-0808">Transferase</keyword>
<dbReference type="Pfam" id="PF01504">
    <property type="entry name" value="PIP5K"/>
    <property type="match status" value="1"/>
</dbReference>
<feature type="transmembrane region" description="Helical" evidence="3">
    <location>
        <begin position="374"/>
        <end position="394"/>
    </location>
</feature>
<dbReference type="Gene3D" id="3.30.800.10">
    <property type="entry name" value="Phosphatidylinositol Phosphate Kinase II Beta"/>
    <property type="match status" value="1"/>
</dbReference>
<dbReference type="VEuPathDB" id="AmoebaDB:NF0081820"/>
<feature type="transmembrane region" description="Helical" evidence="3">
    <location>
        <begin position="136"/>
        <end position="162"/>
    </location>
</feature>
<dbReference type="InterPro" id="IPR002498">
    <property type="entry name" value="PInositol-4-P-4/5-kinase_core"/>
</dbReference>
<keyword evidence="1" id="KW-0067">ATP-binding</keyword>
<feature type="transmembrane region" description="Helical" evidence="3">
    <location>
        <begin position="460"/>
        <end position="480"/>
    </location>
</feature>
<dbReference type="GO" id="GO:0016308">
    <property type="term" value="F:1-phosphatidylinositol-4-phosphate 5-kinase activity"/>
    <property type="evidence" value="ECO:0007669"/>
    <property type="project" value="TreeGrafter"/>
</dbReference>
<feature type="transmembrane region" description="Helical" evidence="3">
    <location>
        <begin position="260"/>
        <end position="283"/>
    </location>
</feature>
<dbReference type="GO" id="GO:0046854">
    <property type="term" value="P:phosphatidylinositol phosphate biosynthetic process"/>
    <property type="evidence" value="ECO:0007669"/>
    <property type="project" value="TreeGrafter"/>
</dbReference>
<feature type="transmembrane region" description="Helical" evidence="3">
    <location>
        <begin position="414"/>
        <end position="439"/>
    </location>
</feature>
<dbReference type="InterPro" id="IPR027483">
    <property type="entry name" value="PInositol-4-P-4/5-kinase_C_sf"/>
</dbReference>
<name>A0A6A5BYP9_NAEFO</name>
<feature type="region of interest" description="Disordered" evidence="2">
    <location>
        <begin position="1"/>
        <end position="25"/>
    </location>
</feature>
<keyword evidence="6" id="KW-1185">Reference proteome</keyword>
<feature type="transmembrane region" description="Helical" evidence="3">
    <location>
        <begin position="500"/>
        <end position="528"/>
    </location>
</feature>
<dbReference type="SMART" id="SM00330">
    <property type="entry name" value="PIPKc"/>
    <property type="match status" value="1"/>
</dbReference>
<evidence type="ECO:0000259" key="4">
    <source>
        <dbReference type="PROSITE" id="PS51455"/>
    </source>
</evidence>
<dbReference type="VEuPathDB" id="AmoebaDB:FDP41_001329"/>
<dbReference type="RefSeq" id="XP_044564374.1">
    <property type="nucleotide sequence ID" value="XM_044703903.1"/>
</dbReference>
<organism evidence="5 6">
    <name type="scientific">Naegleria fowleri</name>
    <name type="common">Brain eating amoeba</name>
    <dbReference type="NCBI Taxonomy" id="5763"/>
    <lineage>
        <taxon>Eukaryota</taxon>
        <taxon>Discoba</taxon>
        <taxon>Heterolobosea</taxon>
        <taxon>Tetramitia</taxon>
        <taxon>Eutetramitia</taxon>
        <taxon>Vahlkampfiidae</taxon>
        <taxon>Naegleria</taxon>
    </lineage>
</organism>
<dbReference type="PANTHER" id="PTHR23086">
    <property type="entry name" value="PHOSPHATIDYLINOSITOL-4-PHOSPHATE 5-KINASE"/>
    <property type="match status" value="1"/>
</dbReference>
<dbReference type="GO" id="GO:0005524">
    <property type="term" value="F:ATP binding"/>
    <property type="evidence" value="ECO:0007669"/>
    <property type="project" value="UniProtKB-UniRule"/>
</dbReference>
<dbReference type="Gene3D" id="3.30.810.10">
    <property type="entry name" value="2-Layer Sandwich"/>
    <property type="match status" value="1"/>
</dbReference>
<dbReference type="GO" id="GO:0005886">
    <property type="term" value="C:plasma membrane"/>
    <property type="evidence" value="ECO:0007669"/>
    <property type="project" value="TreeGrafter"/>
</dbReference>
<dbReference type="VEuPathDB" id="AmoebaDB:NfTy_030100"/>
<evidence type="ECO:0000256" key="2">
    <source>
        <dbReference type="SAM" id="MobiDB-lite"/>
    </source>
</evidence>
<keyword evidence="3" id="KW-1133">Transmembrane helix</keyword>
<dbReference type="PANTHER" id="PTHR23086:SF8">
    <property type="entry name" value="PHOSPHATIDYLINOSITOL 5-PHOSPHATE 4-KINASE, ISOFORM A"/>
    <property type="match status" value="1"/>
</dbReference>
<keyword evidence="3" id="KW-0812">Transmembrane</keyword>
<keyword evidence="3" id="KW-0472">Membrane</keyword>
<feature type="transmembrane region" description="Helical" evidence="3">
    <location>
        <begin position="343"/>
        <end position="362"/>
    </location>
</feature>
<dbReference type="InterPro" id="IPR027484">
    <property type="entry name" value="PInositol-4-P-5-kinase_N"/>
</dbReference>
<keyword evidence="1" id="KW-0418">Kinase</keyword>
<dbReference type="GeneID" id="68108547"/>
<dbReference type="PROSITE" id="PS51455">
    <property type="entry name" value="PIPK"/>
    <property type="match status" value="1"/>
</dbReference>
<evidence type="ECO:0000313" key="5">
    <source>
        <dbReference type="EMBL" id="KAF0979661.1"/>
    </source>
</evidence>
<sequence>MTSTTTSHVLSYCSDHSSTNPSRQMSSIETLLHEPILHSAHQGHHNFLTKSINSSSSSSTNCSEYYESVKDNNKLSLLWRTCNKMTTPHHSHTTASFKNNFPIHGVVDDHRDDDDEIFASPTRQNNTFSHQRSCHILLTGMSILYLLFVVIGMILLPMLIYIHVISAKDESIFHNTQHSSSLPYLKTFFTSEKFLNSEIHKIENSLLSMANNDHEREDVMEPFFVLTNESLQNSTSNNSTNSTFDILFFRTKTITEVSSYFQLIFASLSFFSCGVTLVVYCGFSELRGRKNFPILVAFIITEGLSFVKHFLILFGYFFGVGYVEQHPTRTDKNLCLAIGIFEYVFNFASYCFGFCIVLDLLRVVSNPIKGNRNFILYHVIMWSLALFSLVGVVTESIVKEDSNNSCIILPDNLILGYVIYSINLLMAFIGLCICAYVWTSLRNGLPGTQQLRNGIIVRQVLFSIVITISLIGTLLSSVILKSRISDIMNSMDNEKMEDIAIVYFVLFARYMSLLVSGIEGFVLSIILLSDPIVLRHLKRLKSFLCMLTENEKGVNLWDRIKKKTTKSTTIRSLYAHMLDGLDDDYELASRRRNQIQKAKDSLYHQRLLFEGIMDDEGSEADRELFLKYLAREDERFFEDSLSNVAIDYLVRRDLIFCVLLGTQHCMKQSAHHDQIVKQFSNLEITSHRNTSYGSPIMKKLFHASYRSITHKGLFNCVTKHKISITEYYPIAFHHLRAYYWVDNLSGTMNMEGIVEMYKRPFEPTSVILESVRNNFSEGKSGSFFLFTYDSQFMIKTITDEELKFLLENIQFFYKHYTTFRDTLIVKIFGIYELRMTANFKVKFIVVNNALHNRLAKDRGSHYDALSIDTKFDLKGSWVNRTNLPELDHYSQTLKKRGGLTTSEGVQEISSSSSRPNTLLLDNDFHKKRKLVLENKQIYTRLIQQLVIDSNFLKSVNIMDYSLLVGIAEDDPTVFSVEPLPNEIQFYEPFHKLYKGGIEAVDLDTTFNRSVILFLSVIDILQLFNIEKKVETLFKTKILRKDPNGISSIEPLQYAERFQTNVLSKFACREDFYLNKLNSNQTSLSSGSPTPSYMSSGISISSNDANGSRNYRTGSEIAFSATPVVSSFASVDRFNHLHSQLQQPFATRQGDAHNDGEEQGNHRDHSNEILLTEYKNIKL</sequence>
<dbReference type="EMBL" id="VFQX01000023">
    <property type="protein sequence ID" value="KAF0979661.1"/>
    <property type="molecule type" value="Genomic_DNA"/>
</dbReference>
<proteinExistence type="predicted"/>
<protein>
    <recommendedName>
        <fullName evidence="4">PIPK domain-containing protein</fullName>
    </recommendedName>
</protein>
<feature type="transmembrane region" description="Helical" evidence="3">
    <location>
        <begin position="295"/>
        <end position="323"/>
    </location>
</feature>